<dbReference type="EMBL" id="JARXHW010000002">
    <property type="protein sequence ID" value="MDQ8206164.1"/>
    <property type="molecule type" value="Genomic_DNA"/>
</dbReference>
<gene>
    <name evidence="3" type="ORF">QEH52_01490</name>
</gene>
<evidence type="ECO:0000313" key="4">
    <source>
        <dbReference type="Proteomes" id="UP001225316"/>
    </source>
</evidence>
<name>A0ABU1APS5_9BACT</name>
<keyword evidence="4" id="KW-1185">Reference proteome</keyword>
<evidence type="ECO:0000259" key="2">
    <source>
        <dbReference type="Pfam" id="PF01571"/>
    </source>
</evidence>
<dbReference type="PANTHER" id="PTHR22602:SF0">
    <property type="entry name" value="TRANSFERASE CAF17, MITOCHONDRIAL-RELATED"/>
    <property type="match status" value="1"/>
</dbReference>
<dbReference type="Proteomes" id="UP001225316">
    <property type="component" value="Unassembled WGS sequence"/>
</dbReference>
<sequence length="307" mass="33382">MLMDADNYFYQYRPAAYFLVTDEDAADFLQSQFSNELRPFEPGRCCYGLWLDVKGKVIADSVVLCEGEERFRVLSECCPGEVITAHMQRHIIADEVVIEPAGPAWALQLFAGAVTALGWTPPQLGQFETIPGGRLYCARDQHYTIVLESESAAEACRARLLAAGFAAYSEAEQGLARLAAGIPLVPDEIGPADLPGEGGLQQDAISFTKGCYLGQEVVARMHNLGKPQRGLFIVTGQGSLPSVPCALYNEGAKQVGELRTAYPEAAGDAWRGVAILKTRYASEGERLHSDAEEVMVAELLRKGPKHD</sequence>
<dbReference type="PIRSF" id="PIRSF006487">
    <property type="entry name" value="GcvT"/>
    <property type="match status" value="1"/>
</dbReference>
<evidence type="ECO:0000313" key="3">
    <source>
        <dbReference type="EMBL" id="MDQ8206164.1"/>
    </source>
</evidence>
<dbReference type="RefSeq" id="WP_308948166.1">
    <property type="nucleotide sequence ID" value="NZ_JARXHW010000002.1"/>
</dbReference>
<dbReference type="InterPro" id="IPR006222">
    <property type="entry name" value="GCVT_N"/>
</dbReference>
<dbReference type="Pfam" id="PF01571">
    <property type="entry name" value="GCV_T"/>
    <property type="match status" value="1"/>
</dbReference>
<proteinExistence type="predicted"/>
<dbReference type="InterPro" id="IPR045179">
    <property type="entry name" value="YgfZ/GcvT"/>
</dbReference>
<dbReference type="SUPFAM" id="SSF103025">
    <property type="entry name" value="Folate-binding domain"/>
    <property type="match status" value="1"/>
</dbReference>
<reference evidence="3 4" key="1">
    <citation type="submission" date="2023-04" db="EMBL/GenBank/DDBJ databases">
        <title>A novel bacteria isolated from coastal sediment.</title>
        <authorList>
            <person name="Liu X.-J."/>
            <person name="Du Z.-J."/>
        </authorList>
    </citation>
    <scope>NUCLEOTIDE SEQUENCE [LARGE SCALE GENOMIC DNA]</scope>
    <source>
        <strain evidence="3 4">SDUM461003</strain>
    </source>
</reference>
<dbReference type="InterPro" id="IPR017703">
    <property type="entry name" value="YgfZ/GCV_T_CS"/>
</dbReference>
<feature type="domain" description="GCVT N-terminal" evidence="2">
    <location>
        <begin position="18"/>
        <end position="106"/>
    </location>
</feature>
<dbReference type="InterPro" id="IPR027266">
    <property type="entry name" value="TrmE/GcvT-like"/>
</dbReference>
<dbReference type="PANTHER" id="PTHR22602">
    <property type="entry name" value="TRANSFERASE CAF17, MITOCHONDRIAL-RELATED"/>
    <property type="match status" value="1"/>
</dbReference>
<dbReference type="Gene3D" id="3.30.1360.120">
    <property type="entry name" value="Probable tRNA modification gtpase trme, domain 1"/>
    <property type="match status" value="1"/>
</dbReference>
<accession>A0ABU1APS5</accession>
<protein>
    <recommendedName>
        <fullName evidence="2">GCVT N-terminal domain-containing protein</fullName>
    </recommendedName>
</protein>
<comment type="caution">
    <text evidence="3">The sequence shown here is derived from an EMBL/GenBank/DDBJ whole genome shotgun (WGS) entry which is preliminary data.</text>
</comment>
<organism evidence="3 4">
    <name type="scientific">Thalassobacterium maritimum</name>
    <dbReference type="NCBI Taxonomy" id="3041265"/>
    <lineage>
        <taxon>Bacteria</taxon>
        <taxon>Pseudomonadati</taxon>
        <taxon>Verrucomicrobiota</taxon>
        <taxon>Opitutia</taxon>
        <taxon>Puniceicoccales</taxon>
        <taxon>Coraliomargaritaceae</taxon>
        <taxon>Thalassobacterium</taxon>
    </lineage>
</organism>
<keyword evidence="1" id="KW-0809">Transit peptide</keyword>
<dbReference type="NCBIfam" id="TIGR03317">
    <property type="entry name" value="ygfZ_signature"/>
    <property type="match status" value="1"/>
</dbReference>
<evidence type="ECO:0000256" key="1">
    <source>
        <dbReference type="ARBA" id="ARBA00022946"/>
    </source>
</evidence>